<evidence type="ECO:0000256" key="1">
    <source>
        <dbReference type="SAM" id="MobiDB-lite"/>
    </source>
</evidence>
<dbReference type="InterPro" id="IPR009764">
    <property type="entry name" value="OCIA_dom"/>
</dbReference>
<comment type="caution">
    <text evidence="4">The sequence shown here is derived from an EMBL/GenBank/DDBJ whole genome shotgun (WGS) entry which is preliminary data.</text>
</comment>
<feature type="compositionally biased region" description="Polar residues" evidence="1">
    <location>
        <begin position="281"/>
        <end position="290"/>
    </location>
</feature>
<evidence type="ECO:0000313" key="4">
    <source>
        <dbReference type="EMBL" id="CAL8143110.1"/>
    </source>
</evidence>
<feature type="domain" description="OCIA" evidence="3">
    <location>
        <begin position="56"/>
        <end position="141"/>
    </location>
</feature>
<keyword evidence="2" id="KW-0472">Membrane</keyword>
<feature type="compositionally biased region" description="Polar residues" evidence="1">
    <location>
        <begin position="194"/>
        <end position="223"/>
    </location>
</feature>
<evidence type="ECO:0000256" key="2">
    <source>
        <dbReference type="SAM" id="Phobius"/>
    </source>
</evidence>
<keyword evidence="2" id="KW-0812">Transmembrane</keyword>
<proteinExistence type="predicted"/>
<feature type="transmembrane region" description="Helical" evidence="2">
    <location>
        <begin position="75"/>
        <end position="94"/>
    </location>
</feature>
<reference evidence="4 5" key="1">
    <citation type="submission" date="2024-08" db="EMBL/GenBank/DDBJ databases">
        <authorList>
            <person name="Cucini C."/>
            <person name="Frati F."/>
        </authorList>
    </citation>
    <scope>NUCLEOTIDE SEQUENCE [LARGE SCALE GENOMIC DNA]</scope>
</reference>
<keyword evidence="5" id="KW-1185">Reference proteome</keyword>
<name>A0ABP1S3I3_9HEXA</name>
<organism evidence="4 5">
    <name type="scientific">Orchesella dallaii</name>
    <dbReference type="NCBI Taxonomy" id="48710"/>
    <lineage>
        <taxon>Eukaryota</taxon>
        <taxon>Metazoa</taxon>
        <taxon>Ecdysozoa</taxon>
        <taxon>Arthropoda</taxon>
        <taxon>Hexapoda</taxon>
        <taxon>Collembola</taxon>
        <taxon>Entomobryomorpha</taxon>
        <taxon>Entomobryoidea</taxon>
        <taxon>Orchesellidae</taxon>
        <taxon>Orchesellinae</taxon>
        <taxon>Orchesella</taxon>
    </lineage>
</organism>
<gene>
    <name evidence="4" type="ORF">ODALV1_LOCUS29268</name>
</gene>
<accession>A0ABP1S3I3</accession>
<protein>
    <recommendedName>
        <fullName evidence="3">OCIA domain-containing protein</fullName>
    </recommendedName>
</protein>
<dbReference type="Pfam" id="PF07051">
    <property type="entry name" value="OCIA"/>
    <property type="match status" value="1"/>
</dbReference>
<feature type="compositionally biased region" description="Basic and acidic residues" evidence="1">
    <location>
        <begin position="242"/>
        <end position="256"/>
    </location>
</feature>
<dbReference type="InterPro" id="IPR040187">
    <property type="entry name" value="OCAD1/2"/>
</dbReference>
<feature type="compositionally biased region" description="Gly residues" evidence="1">
    <location>
        <begin position="10"/>
        <end position="34"/>
    </location>
</feature>
<feature type="compositionally biased region" description="Basic and acidic residues" evidence="1">
    <location>
        <begin position="297"/>
        <end position="309"/>
    </location>
</feature>
<feature type="compositionally biased region" description="Polar residues" evidence="1">
    <location>
        <begin position="176"/>
        <end position="187"/>
    </location>
</feature>
<feature type="compositionally biased region" description="Polar residues" evidence="1">
    <location>
        <begin position="257"/>
        <end position="270"/>
    </location>
</feature>
<dbReference type="Proteomes" id="UP001642540">
    <property type="component" value="Unassembled WGS sequence"/>
</dbReference>
<dbReference type="PANTHER" id="PTHR13336:SF3">
    <property type="entry name" value="OCIA DOMAIN-CONTAINING PROTEIN 1"/>
    <property type="match status" value="1"/>
</dbReference>
<dbReference type="EMBL" id="CAXLJM020000151">
    <property type="protein sequence ID" value="CAL8143110.1"/>
    <property type="molecule type" value="Genomic_DNA"/>
</dbReference>
<sequence>MSAGSREDYLGGGGRGSDFSSAGGGSSDAGGRFGGMSSPTHGGAGDAAQNPQEKQRYRFNQEEMRAIRECNRESFYYRCLPIGTGFGLAAYYGVRYGYLKPSARFGAGPKMFAASVLGYFLGKFSYQSTCAEKLMALPNSQLGELLRKQKGRMGIQETLSMEPGFATPAPVGAPAFSNSDLTQSHSYSDVGDTQPMSGFDNASSGYNSYDISQQQPSYDTTHQMLDDENLPQKRPQSATSYDDLRRQNRIDYETRQHTSPVSTQQSNPSASGGGGYDGLQSRRSQPTYENQGKAKNKYGDVWDDKPSSY</sequence>
<feature type="region of interest" description="Disordered" evidence="1">
    <location>
        <begin position="1"/>
        <end position="53"/>
    </location>
</feature>
<dbReference type="PANTHER" id="PTHR13336">
    <property type="entry name" value="OVARIAN CARCINOMA IMMUNOREACTIVE ANTIGEN"/>
    <property type="match status" value="1"/>
</dbReference>
<evidence type="ECO:0000259" key="3">
    <source>
        <dbReference type="Pfam" id="PF07051"/>
    </source>
</evidence>
<feature type="region of interest" description="Disordered" evidence="1">
    <location>
        <begin position="163"/>
        <end position="309"/>
    </location>
</feature>
<evidence type="ECO:0000313" key="5">
    <source>
        <dbReference type="Proteomes" id="UP001642540"/>
    </source>
</evidence>
<keyword evidence="2" id="KW-1133">Transmembrane helix</keyword>